<proteinExistence type="predicted"/>
<feature type="non-terminal residue" evidence="1">
    <location>
        <position position="1"/>
    </location>
</feature>
<dbReference type="EMBL" id="BARS01041230">
    <property type="protein sequence ID" value="GAG41876.1"/>
    <property type="molecule type" value="Genomic_DNA"/>
</dbReference>
<reference evidence="1" key="1">
    <citation type="journal article" date="2014" name="Front. Microbiol.">
        <title>High frequency of phylogenetically diverse reductive dehalogenase-homologous genes in deep subseafloor sedimentary metagenomes.</title>
        <authorList>
            <person name="Kawai M."/>
            <person name="Futagami T."/>
            <person name="Toyoda A."/>
            <person name="Takaki Y."/>
            <person name="Nishi S."/>
            <person name="Hori S."/>
            <person name="Arai W."/>
            <person name="Tsubouchi T."/>
            <person name="Morono Y."/>
            <person name="Uchiyama I."/>
            <person name="Ito T."/>
            <person name="Fujiyama A."/>
            <person name="Inagaki F."/>
            <person name="Takami H."/>
        </authorList>
    </citation>
    <scope>NUCLEOTIDE SEQUENCE</scope>
    <source>
        <strain evidence="1">Expedition CK06-06</strain>
    </source>
</reference>
<organism evidence="1">
    <name type="scientific">marine sediment metagenome</name>
    <dbReference type="NCBI Taxonomy" id="412755"/>
    <lineage>
        <taxon>unclassified sequences</taxon>
        <taxon>metagenomes</taxon>
        <taxon>ecological metagenomes</taxon>
    </lineage>
</organism>
<accession>X0YZJ1</accession>
<dbReference type="AlphaFoldDB" id="X0YZJ1"/>
<sequence>DDWRFAPWGGAEYDNQRFEINVQQWLAGAPVPRLSGRGVPGGPCYRLEDCLTPEMVKKIELLAVQRNMDICKLIREIFTEYLSKQIDL</sequence>
<comment type="caution">
    <text evidence="1">The sequence shown here is derived from an EMBL/GenBank/DDBJ whole genome shotgun (WGS) entry which is preliminary data.</text>
</comment>
<evidence type="ECO:0000313" key="1">
    <source>
        <dbReference type="EMBL" id="GAG41876.1"/>
    </source>
</evidence>
<protein>
    <submittedName>
        <fullName evidence="1">Uncharacterized protein</fullName>
    </submittedName>
</protein>
<name>X0YZJ1_9ZZZZ</name>
<gene>
    <name evidence="1" type="ORF">S01H1_62733</name>
</gene>